<protein>
    <submittedName>
        <fullName evidence="3">Uncharacterized protein</fullName>
    </submittedName>
</protein>
<comment type="caution">
    <text evidence="3">The sequence shown here is derived from an EMBL/GenBank/DDBJ whole genome shotgun (WGS) entry which is preliminary data.</text>
</comment>
<keyword evidence="2" id="KW-0472">Membrane</keyword>
<gene>
    <name evidence="3" type="ORF">DERP_014657</name>
</gene>
<feature type="region of interest" description="Disordered" evidence="1">
    <location>
        <begin position="172"/>
        <end position="212"/>
    </location>
</feature>
<keyword evidence="2" id="KW-1133">Transmembrane helix</keyword>
<proteinExistence type="predicted"/>
<sequence>MELIYITIDNERISRRISIGTTKEYLYGNNGAQANRIKQFQRIQKQILQLESRNLEMSKADADKSSKISLSKLSIKVATKRSLKIRLPELKVPASKNNGGLVQEAIRKINNKELPGSRTSLSGRLRKETSSGSRTSLSGRLRKQFLPAVEHHYPVDQEKQPLLAVEHLYPVDQERQPPGSKTSLSGILRKATSPGSRASLKGRSARPTSPMSKMSLNRLKRSKSRLNSISRGGSTSKLATTQKDIICENLKQYKNGSEFNILAIGTTSKRFLLITKDAFVYDAPIHSLDRAHDQLYLRTKPKLIKDKYPILFKNPMFINIRTTHNIPNALIINDGKEDWFFFNQRKRKTMLKVHYNIYTSEVSTKFVPFVEKNEVFVSSDKPRHYYSLVKVNNNLFMSIDRYDDNDDFKNMSIIPSEGVKHLICSRTNTTIMMEKEIKCRSGIPVQWPILKGFVTNNKFYLFGHSCIYIFDEDAYNNQGKEYPLQKISYDSYFICKDDKIPTEKNRQQRKQMDIIQYVYLVIMIVLFILSLSTTYVILNKWIQDDKEAKRLIIKKSNKQTGSKRIISKQSYIDPSVLKQASIFPSTMKHASSSIPSAKSSIIEPVKKQVSISMSSAVMKKTLKKSELSKNWTKKMKMSKMKMRWCLEVGAAIRSWGYINMSIVTRWL</sequence>
<organism evidence="3 4">
    <name type="scientific">Dermatophagoides pteronyssinus</name>
    <name type="common">European house dust mite</name>
    <dbReference type="NCBI Taxonomy" id="6956"/>
    <lineage>
        <taxon>Eukaryota</taxon>
        <taxon>Metazoa</taxon>
        <taxon>Ecdysozoa</taxon>
        <taxon>Arthropoda</taxon>
        <taxon>Chelicerata</taxon>
        <taxon>Arachnida</taxon>
        <taxon>Acari</taxon>
        <taxon>Acariformes</taxon>
        <taxon>Sarcoptiformes</taxon>
        <taxon>Astigmata</taxon>
        <taxon>Psoroptidia</taxon>
        <taxon>Analgoidea</taxon>
        <taxon>Pyroglyphidae</taxon>
        <taxon>Dermatophagoidinae</taxon>
        <taxon>Dermatophagoides</taxon>
    </lineage>
</organism>
<evidence type="ECO:0000256" key="1">
    <source>
        <dbReference type="SAM" id="MobiDB-lite"/>
    </source>
</evidence>
<feature type="region of interest" description="Disordered" evidence="1">
    <location>
        <begin position="113"/>
        <end position="137"/>
    </location>
</feature>
<evidence type="ECO:0000256" key="2">
    <source>
        <dbReference type="SAM" id="Phobius"/>
    </source>
</evidence>
<keyword evidence="4" id="KW-1185">Reference proteome</keyword>
<name>A0ABQ8JS14_DERPT</name>
<reference evidence="3 4" key="2">
    <citation type="journal article" date="2022" name="Mol. Biol. Evol.">
        <title>Comparative Genomics Reveals Insights into the Divergent Evolution of Astigmatic Mites and Household Pest Adaptations.</title>
        <authorList>
            <person name="Xiong Q."/>
            <person name="Wan A.T."/>
            <person name="Liu X."/>
            <person name="Fung C.S."/>
            <person name="Xiao X."/>
            <person name="Malainual N."/>
            <person name="Hou J."/>
            <person name="Wang L."/>
            <person name="Wang M."/>
            <person name="Yang K.Y."/>
            <person name="Cui Y."/>
            <person name="Leung E.L."/>
            <person name="Nong W."/>
            <person name="Shin S.K."/>
            <person name="Au S.W."/>
            <person name="Jeong K.Y."/>
            <person name="Chew F.T."/>
            <person name="Hui J.H."/>
            <person name="Leung T.F."/>
            <person name="Tungtrongchitr A."/>
            <person name="Zhong N."/>
            <person name="Liu Z."/>
            <person name="Tsui S.K."/>
        </authorList>
    </citation>
    <scope>NUCLEOTIDE SEQUENCE [LARGE SCALE GENOMIC DNA]</scope>
    <source>
        <strain evidence="3">Derp</strain>
    </source>
</reference>
<feature type="transmembrane region" description="Helical" evidence="2">
    <location>
        <begin position="644"/>
        <end position="663"/>
    </location>
</feature>
<dbReference type="EMBL" id="NJHN03000020">
    <property type="protein sequence ID" value="KAH9425220.1"/>
    <property type="molecule type" value="Genomic_DNA"/>
</dbReference>
<evidence type="ECO:0000313" key="4">
    <source>
        <dbReference type="Proteomes" id="UP000887458"/>
    </source>
</evidence>
<accession>A0ABQ8JS14</accession>
<reference evidence="3 4" key="1">
    <citation type="journal article" date="2018" name="J. Allergy Clin. Immunol.">
        <title>High-quality assembly of Dermatophagoides pteronyssinus genome and transcriptome reveals a wide range of novel allergens.</title>
        <authorList>
            <person name="Liu X.Y."/>
            <person name="Yang K.Y."/>
            <person name="Wang M.Q."/>
            <person name="Kwok J.S."/>
            <person name="Zeng X."/>
            <person name="Yang Z."/>
            <person name="Xiao X.J."/>
            <person name="Lau C.P."/>
            <person name="Li Y."/>
            <person name="Huang Z.M."/>
            <person name="Ba J.G."/>
            <person name="Yim A.K."/>
            <person name="Ouyang C.Y."/>
            <person name="Ngai S.M."/>
            <person name="Chan T.F."/>
            <person name="Leung E.L."/>
            <person name="Liu L."/>
            <person name="Liu Z.G."/>
            <person name="Tsui S.K."/>
        </authorList>
    </citation>
    <scope>NUCLEOTIDE SEQUENCE [LARGE SCALE GENOMIC DNA]</scope>
    <source>
        <strain evidence="3">Derp</strain>
    </source>
</reference>
<feature type="transmembrane region" description="Helical" evidence="2">
    <location>
        <begin position="517"/>
        <end position="538"/>
    </location>
</feature>
<evidence type="ECO:0000313" key="3">
    <source>
        <dbReference type="EMBL" id="KAH9425220.1"/>
    </source>
</evidence>
<dbReference type="Proteomes" id="UP000887458">
    <property type="component" value="Unassembled WGS sequence"/>
</dbReference>
<keyword evidence="2" id="KW-0812">Transmembrane</keyword>